<dbReference type="InterPro" id="IPR051263">
    <property type="entry name" value="C-type_cytochrome_biogenesis"/>
</dbReference>
<name>A0A7Y0M039_CELFI</name>
<evidence type="ECO:0000256" key="4">
    <source>
        <dbReference type="ARBA" id="ARBA00022729"/>
    </source>
</evidence>
<keyword evidence="7" id="KW-0472">Membrane</keyword>
<dbReference type="CDD" id="cd16378">
    <property type="entry name" value="CcmH_N"/>
    <property type="match status" value="1"/>
</dbReference>
<keyword evidence="10" id="KW-1185">Reference proteome</keyword>
<dbReference type="Gene3D" id="1.10.8.640">
    <property type="entry name" value="Cytochrome C biogenesis protein"/>
    <property type="match status" value="1"/>
</dbReference>
<dbReference type="GO" id="GO:0046872">
    <property type="term" value="F:metal ion binding"/>
    <property type="evidence" value="ECO:0007669"/>
    <property type="project" value="UniProtKB-KW"/>
</dbReference>
<dbReference type="Proteomes" id="UP000562124">
    <property type="component" value="Unassembled WGS sequence"/>
</dbReference>
<proteinExistence type="inferred from homology"/>
<keyword evidence="4 7" id="KW-0732">Signal</keyword>
<evidence type="ECO:0000256" key="5">
    <source>
        <dbReference type="ARBA" id="ARBA00022748"/>
    </source>
</evidence>
<feature type="domain" description="CcmH/CycL/Ccl2/NrfF N-terminal" evidence="8">
    <location>
        <begin position="34"/>
        <end position="140"/>
    </location>
</feature>
<evidence type="ECO:0000256" key="6">
    <source>
        <dbReference type="ARBA" id="ARBA00023004"/>
    </source>
</evidence>
<gene>
    <name evidence="9" type="ORF">HIR71_12605</name>
</gene>
<dbReference type="PANTHER" id="PTHR47870:SF1">
    <property type="entry name" value="CYTOCHROME C-TYPE BIOGENESIS PROTEIN CCMH"/>
    <property type="match status" value="1"/>
</dbReference>
<reference evidence="9 10" key="1">
    <citation type="submission" date="2020-04" db="EMBL/GenBank/DDBJ databases">
        <title>Sequencing and Assembly of C. fimi.</title>
        <authorList>
            <person name="Ramsey A.R."/>
        </authorList>
    </citation>
    <scope>NUCLEOTIDE SEQUENCE [LARGE SCALE GENOMIC DNA]</scope>
    <source>
        <strain evidence="9 10">SB</strain>
    </source>
</reference>
<dbReference type="PANTHER" id="PTHR47870">
    <property type="entry name" value="CYTOCHROME C-TYPE BIOGENESIS PROTEIN CCMH"/>
    <property type="match status" value="1"/>
</dbReference>
<evidence type="ECO:0000256" key="2">
    <source>
        <dbReference type="ARBA" id="ARBA00022617"/>
    </source>
</evidence>
<keyword evidence="3 7" id="KW-0479">Metal-binding</keyword>
<dbReference type="AlphaFoldDB" id="A0A7Y0M039"/>
<dbReference type="GO" id="GO:0017004">
    <property type="term" value="P:cytochrome complex assembly"/>
    <property type="evidence" value="ECO:0007669"/>
    <property type="project" value="UniProtKB-KW"/>
</dbReference>
<sequence>MRSQVRRAVLPLLLLVSLAVVAWGLLGRPGPAADRAYALEQLLRCPTCQSVSIADSPSETAAAMRLEVAQQVAAGRSDQEVFDYFRARYGDWVVLDPPAQGVTLLVWLLPAGAAAVALGVLATLPRRQVPPLPEEDRERVRRELDRLRSVTTVEEEP</sequence>
<organism evidence="9 10">
    <name type="scientific">Cellulomonas fimi</name>
    <dbReference type="NCBI Taxonomy" id="1708"/>
    <lineage>
        <taxon>Bacteria</taxon>
        <taxon>Bacillati</taxon>
        <taxon>Actinomycetota</taxon>
        <taxon>Actinomycetes</taxon>
        <taxon>Micrococcales</taxon>
        <taxon>Cellulomonadaceae</taxon>
        <taxon>Cellulomonas</taxon>
    </lineage>
</organism>
<comment type="caution">
    <text evidence="9">The sequence shown here is derived from an EMBL/GenBank/DDBJ whole genome shotgun (WGS) entry which is preliminary data.</text>
</comment>
<comment type="function">
    <text evidence="7">Possible subunit of a heme lyase.</text>
</comment>
<accession>A0A7Y0M039</accession>
<keyword evidence="7" id="KW-0812">Transmembrane</keyword>
<keyword evidence="2 7" id="KW-0349">Heme</keyword>
<dbReference type="EMBL" id="JABCJJ010000022">
    <property type="protein sequence ID" value="NMR21050.1"/>
    <property type="molecule type" value="Genomic_DNA"/>
</dbReference>
<dbReference type="InterPro" id="IPR038297">
    <property type="entry name" value="CcmH/CycL/NrfF/Ccl2_sf"/>
</dbReference>
<comment type="similarity">
    <text evidence="1 7">Belongs to the CcmH/CycL/Ccl2/NrfF family.</text>
</comment>
<keyword evidence="7" id="KW-1133">Transmembrane helix</keyword>
<protein>
    <recommendedName>
        <fullName evidence="7">Cytochrome c-type biogenesis protein</fullName>
    </recommendedName>
</protein>
<dbReference type="Pfam" id="PF03918">
    <property type="entry name" value="CcmH"/>
    <property type="match status" value="1"/>
</dbReference>
<keyword evidence="6 7" id="KW-0408">Iron</keyword>
<evidence type="ECO:0000259" key="8">
    <source>
        <dbReference type="Pfam" id="PF03918"/>
    </source>
</evidence>
<evidence type="ECO:0000256" key="3">
    <source>
        <dbReference type="ARBA" id="ARBA00022723"/>
    </source>
</evidence>
<evidence type="ECO:0000256" key="1">
    <source>
        <dbReference type="ARBA" id="ARBA00010342"/>
    </source>
</evidence>
<evidence type="ECO:0000313" key="9">
    <source>
        <dbReference type="EMBL" id="NMR21050.1"/>
    </source>
</evidence>
<feature type="transmembrane region" description="Helical" evidence="7">
    <location>
        <begin position="104"/>
        <end position="124"/>
    </location>
</feature>
<dbReference type="RefSeq" id="WP_169325427.1">
    <property type="nucleotide sequence ID" value="NZ_JABCJJ010000022.1"/>
</dbReference>
<dbReference type="GO" id="GO:0005886">
    <property type="term" value="C:plasma membrane"/>
    <property type="evidence" value="ECO:0007669"/>
    <property type="project" value="TreeGrafter"/>
</dbReference>
<evidence type="ECO:0000313" key="10">
    <source>
        <dbReference type="Proteomes" id="UP000562124"/>
    </source>
</evidence>
<dbReference type="InterPro" id="IPR005616">
    <property type="entry name" value="CcmH/CycL/Ccl2/NrfF_N"/>
</dbReference>
<keyword evidence="5" id="KW-0201">Cytochrome c-type biogenesis</keyword>
<evidence type="ECO:0000256" key="7">
    <source>
        <dbReference type="RuleBase" id="RU364112"/>
    </source>
</evidence>